<accession>A0A0B4H0R3</accession>
<dbReference type="SUPFAM" id="SSF53335">
    <property type="entry name" value="S-adenosyl-L-methionine-dependent methyltransferases"/>
    <property type="match status" value="1"/>
</dbReference>
<evidence type="ECO:0000313" key="5">
    <source>
        <dbReference type="Proteomes" id="UP000031192"/>
    </source>
</evidence>
<feature type="compositionally biased region" description="Basic and acidic residues" evidence="3">
    <location>
        <begin position="7"/>
        <end position="20"/>
    </location>
</feature>
<dbReference type="Gene3D" id="3.40.50.150">
    <property type="entry name" value="Vaccinia Virus protein VP39"/>
    <property type="match status" value="1"/>
</dbReference>
<protein>
    <submittedName>
        <fullName evidence="4">DUF890 domain-containing protein</fullName>
    </submittedName>
</protein>
<dbReference type="InterPro" id="IPR029063">
    <property type="entry name" value="SAM-dependent_MTases_sf"/>
</dbReference>
<keyword evidence="1" id="KW-0489">Methyltransferase</keyword>
<comment type="caution">
    <text evidence="4">The sequence shown here is derived from an EMBL/GenBank/DDBJ whole genome shotgun (WGS) entry which is preliminary data.</text>
</comment>
<organism evidence="4 5">
    <name type="scientific">Metarhizium guizhouense (strain ARSEF 977)</name>
    <dbReference type="NCBI Taxonomy" id="1276136"/>
    <lineage>
        <taxon>Eukaryota</taxon>
        <taxon>Fungi</taxon>
        <taxon>Dikarya</taxon>
        <taxon>Ascomycota</taxon>
        <taxon>Pezizomycotina</taxon>
        <taxon>Sordariomycetes</taxon>
        <taxon>Hypocreomycetidae</taxon>
        <taxon>Hypocreales</taxon>
        <taxon>Clavicipitaceae</taxon>
        <taxon>Metarhizium</taxon>
    </lineage>
</organism>
<dbReference type="GO" id="GO:0070475">
    <property type="term" value="P:rRNA base methylation"/>
    <property type="evidence" value="ECO:0007669"/>
    <property type="project" value="TreeGrafter"/>
</dbReference>
<dbReference type="PANTHER" id="PTHR13393:SF0">
    <property type="entry name" value="RNA N6-ADENOSINE-METHYLTRANSFERASE METTL16"/>
    <property type="match status" value="1"/>
</dbReference>
<dbReference type="OrthoDB" id="514248at2759"/>
<dbReference type="AlphaFoldDB" id="A0A0B4H0R3"/>
<reference evidence="4 5" key="1">
    <citation type="journal article" date="2014" name="Proc. Natl. Acad. Sci. U.S.A.">
        <title>Trajectory and genomic determinants of fungal-pathogen speciation and host adaptation.</title>
        <authorList>
            <person name="Hu X."/>
            <person name="Xiao G."/>
            <person name="Zheng P."/>
            <person name="Shang Y."/>
            <person name="Su Y."/>
            <person name="Zhang X."/>
            <person name="Liu X."/>
            <person name="Zhan S."/>
            <person name="St Leger R.J."/>
            <person name="Wang C."/>
        </authorList>
    </citation>
    <scope>NUCLEOTIDE SEQUENCE [LARGE SCALE GENOMIC DNA]</scope>
    <source>
        <strain evidence="4 5">ARSEF 977</strain>
    </source>
</reference>
<dbReference type="HOGENOM" id="CLU_027534_0_1_1"/>
<gene>
    <name evidence="4" type="ORF">MGU_04011</name>
</gene>
<dbReference type="GO" id="GO:0005634">
    <property type="term" value="C:nucleus"/>
    <property type="evidence" value="ECO:0007669"/>
    <property type="project" value="TreeGrafter"/>
</dbReference>
<evidence type="ECO:0000313" key="4">
    <source>
        <dbReference type="EMBL" id="KID88668.1"/>
    </source>
</evidence>
<dbReference type="PANTHER" id="PTHR13393">
    <property type="entry name" value="SAM-DEPENDENT METHYLTRANSFERASE"/>
    <property type="match status" value="1"/>
</dbReference>
<name>A0A0B4H0R3_METGA</name>
<keyword evidence="2" id="KW-0808">Transferase</keyword>
<dbReference type="Proteomes" id="UP000031192">
    <property type="component" value="Unassembled WGS sequence"/>
</dbReference>
<dbReference type="EMBL" id="AZNH01000010">
    <property type="protein sequence ID" value="KID88668.1"/>
    <property type="molecule type" value="Genomic_DNA"/>
</dbReference>
<dbReference type="Pfam" id="PF05971">
    <property type="entry name" value="Methyltransf_10"/>
    <property type="match status" value="1"/>
</dbReference>
<proteinExistence type="predicted"/>
<feature type="region of interest" description="Disordered" evidence="3">
    <location>
        <begin position="1"/>
        <end position="37"/>
    </location>
</feature>
<evidence type="ECO:0000256" key="2">
    <source>
        <dbReference type="ARBA" id="ARBA00022679"/>
    </source>
</evidence>
<evidence type="ECO:0000256" key="1">
    <source>
        <dbReference type="ARBA" id="ARBA00022603"/>
    </source>
</evidence>
<dbReference type="GO" id="GO:0008168">
    <property type="term" value="F:methyltransferase activity"/>
    <property type="evidence" value="ECO:0007669"/>
    <property type="project" value="UniProtKB-KW"/>
</dbReference>
<evidence type="ECO:0000256" key="3">
    <source>
        <dbReference type="SAM" id="MobiDB-lite"/>
    </source>
</evidence>
<dbReference type="InterPro" id="IPR010286">
    <property type="entry name" value="METTL16/RlmF"/>
</dbReference>
<sequence>MQHKRKASPEADTSVKEQAHESLVNAPANKTITKPSSRNAIDRHFRELYSTPPDFKELSRLDPEFAAVAKGRDVDFRNPKSVMQLTKTLLKLDFGIKLELPDDRLCPPVPNRHSYILWLKDLLDTSSYNEPGRKLTGMDIGTGASCIYPLLGCAQRPWSFIATGTSESLLSMPYLDLAHALADIDPESLKWARRNVEINDLSSRVNVVARSTGSSLIPLDELALDSIDFTMTNPPFYRSEEELLSSAKRKQRPPYTACTGSKAEMVTTGGELAFVVCILKESCVLRARIQWYSAMFGFLSNLVDFIEQLRSSGIENYAVTEFVQGNKTRRWAIAWSFQPMRPAQHVARGTRSALSKNILPCVTEAEVMSVEIPESIGEFASKITAAIESLDLISWDWDTQAYEGTGRAVDKVWARPWRRRKKREQQTPDESTESSILKSDPRCMFGFKVWIRVSMKEVLVGCRWTEGFDAKAFESFQGFLQSTATAAANVK</sequence>
<feature type="compositionally biased region" description="Polar residues" evidence="3">
    <location>
        <begin position="28"/>
        <end position="37"/>
    </location>
</feature>
<keyword evidence="5" id="KW-1185">Reference proteome</keyword>